<evidence type="ECO:0000256" key="3">
    <source>
        <dbReference type="ARBA" id="ARBA00022806"/>
    </source>
</evidence>
<keyword evidence="2" id="KW-0378">Hydrolase</keyword>
<feature type="domain" description="Helicase ATP-binding" evidence="5">
    <location>
        <begin position="105"/>
        <end position="275"/>
    </location>
</feature>
<dbReference type="NCBIfam" id="TIGR04272">
    <property type="entry name" value="cxxc_cxxc_Mbark"/>
    <property type="match status" value="1"/>
</dbReference>
<name>A0A382CRG1_9ZZZZ</name>
<dbReference type="EMBL" id="UINC01035783">
    <property type="protein sequence ID" value="SVB28748.1"/>
    <property type="molecule type" value="Genomic_DNA"/>
</dbReference>
<feature type="domain" description="DEAD-box RNA helicase Q" evidence="7">
    <location>
        <begin position="74"/>
        <end position="102"/>
    </location>
</feature>
<proteinExistence type="predicted"/>
<dbReference type="SMART" id="SM00490">
    <property type="entry name" value="HELICc"/>
    <property type="match status" value="1"/>
</dbReference>
<gene>
    <name evidence="8" type="ORF">METZ01_LOCUS181602</name>
</gene>
<reference evidence="8" key="1">
    <citation type="submission" date="2018-05" db="EMBL/GenBank/DDBJ databases">
        <authorList>
            <person name="Lanie J.A."/>
            <person name="Ng W.-L."/>
            <person name="Kazmierczak K.M."/>
            <person name="Andrzejewski T.M."/>
            <person name="Davidsen T.M."/>
            <person name="Wayne K.J."/>
            <person name="Tettelin H."/>
            <person name="Glass J.I."/>
            <person name="Rusch D."/>
            <person name="Podicherti R."/>
            <person name="Tsui H.-C.T."/>
            <person name="Winkler M.E."/>
        </authorList>
    </citation>
    <scope>NUCLEOTIDE SEQUENCE</scope>
</reference>
<keyword evidence="3" id="KW-0347">Helicase</keyword>
<keyword evidence="1" id="KW-0547">Nucleotide-binding</keyword>
<keyword evidence="4" id="KW-0067">ATP-binding</keyword>
<evidence type="ECO:0000313" key="8">
    <source>
        <dbReference type="EMBL" id="SVB28748.1"/>
    </source>
</evidence>
<dbReference type="InterPro" id="IPR001650">
    <property type="entry name" value="Helicase_C-like"/>
</dbReference>
<dbReference type="GO" id="GO:0016787">
    <property type="term" value="F:hydrolase activity"/>
    <property type="evidence" value="ECO:0007669"/>
    <property type="project" value="UniProtKB-KW"/>
</dbReference>
<dbReference type="InterPro" id="IPR014001">
    <property type="entry name" value="Helicase_ATP-bd"/>
</dbReference>
<dbReference type="Pfam" id="PF23477">
    <property type="entry name" value="zf_Tbcl_2"/>
    <property type="match status" value="1"/>
</dbReference>
<dbReference type="PROSITE" id="PS51195">
    <property type="entry name" value="Q_MOTIF"/>
    <property type="match status" value="1"/>
</dbReference>
<dbReference type="GO" id="GO:0005829">
    <property type="term" value="C:cytosol"/>
    <property type="evidence" value="ECO:0007669"/>
    <property type="project" value="TreeGrafter"/>
</dbReference>
<protein>
    <recommendedName>
        <fullName evidence="9">RNA helicase</fullName>
    </recommendedName>
</protein>
<evidence type="ECO:0000259" key="5">
    <source>
        <dbReference type="PROSITE" id="PS51192"/>
    </source>
</evidence>
<evidence type="ECO:0008006" key="9">
    <source>
        <dbReference type="Google" id="ProtNLM"/>
    </source>
</evidence>
<sequence>MLAEKPKTSQNLDHGRRGKTTYQGICSSCGGTAVVPFVPISGKDIFCSDCFSIHKQDGMLPKRFLTDEEKNCGGVFEELDLMPSTRLSLARMGINTPTPIQEATIPLLQDGYDVIGQARTGSGKTLAFAIPIIEKSDPSIKSVQSIILAPTRELAIQIAEVVRPLADMRSLKVTLVYGGHSKAPEKKILYRGPQIVIGTPGRMLDHIKEGNLVARNLKMLVLDEADEMLDMGMAQDVEKIISATPNSRQTLLFSATLPNWIAQTAQKHLNNPKTVAVDADMHAPPDIEHIVYEIDKADKLIALKTLISQNVGSTLVFGRTKHGVKKLAVRLADLGFEAEAIQGNLGRNARERVMSKFRAGALPILVATNVAARGLDIEGITRVINFDIPDSPQLFTHRTGRTGRMGKYGESITFLTPDDVRKWQEIERFVGQRFPRRKWDTRNTL</sequence>
<dbReference type="InterPro" id="IPR050079">
    <property type="entry name" value="DEAD_box_RNA_helicase"/>
</dbReference>
<dbReference type="Gene3D" id="3.40.50.300">
    <property type="entry name" value="P-loop containing nucleotide triphosphate hydrolases"/>
    <property type="match status" value="2"/>
</dbReference>
<evidence type="ECO:0000256" key="2">
    <source>
        <dbReference type="ARBA" id="ARBA00022801"/>
    </source>
</evidence>
<dbReference type="CDD" id="cd00268">
    <property type="entry name" value="DEADc"/>
    <property type="match status" value="1"/>
</dbReference>
<dbReference type="SMART" id="SM00487">
    <property type="entry name" value="DEXDc"/>
    <property type="match status" value="1"/>
</dbReference>
<dbReference type="PROSITE" id="PS00039">
    <property type="entry name" value="DEAD_ATP_HELICASE"/>
    <property type="match status" value="1"/>
</dbReference>
<dbReference type="InterPro" id="IPR027417">
    <property type="entry name" value="P-loop_NTPase"/>
</dbReference>
<dbReference type="InterPro" id="IPR044742">
    <property type="entry name" value="DEAD/DEAH_RhlB"/>
</dbReference>
<dbReference type="PANTHER" id="PTHR47959:SF1">
    <property type="entry name" value="ATP-DEPENDENT RNA HELICASE DBPA"/>
    <property type="match status" value="1"/>
</dbReference>
<dbReference type="AlphaFoldDB" id="A0A382CRG1"/>
<feature type="domain" description="Helicase C-terminal" evidence="6">
    <location>
        <begin position="286"/>
        <end position="445"/>
    </location>
</feature>
<organism evidence="8">
    <name type="scientific">marine metagenome</name>
    <dbReference type="NCBI Taxonomy" id="408172"/>
    <lineage>
        <taxon>unclassified sequences</taxon>
        <taxon>metagenomes</taxon>
        <taxon>ecological metagenomes</taxon>
    </lineage>
</organism>
<dbReference type="InterPro" id="IPR026363">
    <property type="entry name" value="CxxC-x17-CxxC_dom"/>
</dbReference>
<dbReference type="InterPro" id="IPR014014">
    <property type="entry name" value="RNA_helicase_DEAD_Q_motif"/>
</dbReference>
<dbReference type="InterPro" id="IPR000629">
    <property type="entry name" value="RNA-helicase_DEAD-box_CS"/>
</dbReference>
<dbReference type="GO" id="GO:0003676">
    <property type="term" value="F:nucleic acid binding"/>
    <property type="evidence" value="ECO:0007669"/>
    <property type="project" value="InterPro"/>
</dbReference>
<evidence type="ECO:0000259" key="6">
    <source>
        <dbReference type="PROSITE" id="PS51194"/>
    </source>
</evidence>
<dbReference type="SUPFAM" id="SSF52540">
    <property type="entry name" value="P-loop containing nucleoside triphosphate hydrolases"/>
    <property type="match status" value="1"/>
</dbReference>
<dbReference type="Pfam" id="PF00270">
    <property type="entry name" value="DEAD"/>
    <property type="match status" value="1"/>
</dbReference>
<accession>A0A382CRG1</accession>
<dbReference type="GO" id="GO:0003724">
    <property type="term" value="F:RNA helicase activity"/>
    <property type="evidence" value="ECO:0007669"/>
    <property type="project" value="InterPro"/>
</dbReference>
<dbReference type="CDD" id="cd18787">
    <property type="entry name" value="SF2_C_DEAD"/>
    <property type="match status" value="1"/>
</dbReference>
<evidence type="ECO:0000259" key="7">
    <source>
        <dbReference type="PROSITE" id="PS51195"/>
    </source>
</evidence>
<evidence type="ECO:0000256" key="4">
    <source>
        <dbReference type="ARBA" id="ARBA00022840"/>
    </source>
</evidence>
<dbReference type="PROSITE" id="PS51192">
    <property type="entry name" value="HELICASE_ATP_BIND_1"/>
    <property type="match status" value="1"/>
</dbReference>
<dbReference type="PANTHER" id="PTHR47959">
    <property type="entry name" value="ATP-DEPENDENT RNA HELICASE RHLE-RELATED"/>
    <property type="match status" value="1"/>
</dbReference>
<dbReference type="InterPro" id="IPR011545">
    <property type="entry name" value="DEAD/DEAH_box_helicase_dom"/>
</dbReference>
<dbReference type="GO" id="GO:0005524">
    <property type="term" value="F:ATP binding"/>
    <property type="evidence" value="ECO:0007669"/>
    <property type="project" value="UniProtKB-KW"/>
</dbReference>
<dbReference type="Pfam" id="PF00271">
    <property type="entry name" value="Helicase_C"/>
    <property type="match status" value="1"/>
</dbReference>
<evidence type="ECO:0000256" key="1">
    <source>
        <dbReference type="ARBA" id="ARBA00022741"/>
    </source>
</evidence>
<dbReference type="PROSITE" id="PS51194">
    <property type="entry name" value="HELICASE_CTER"/>
    <property type="match status" value="1"/>
</dbReference>